<reference evidence="1" key="1">
    <citation type="submission" date="2021-01" db="EMBL/GenBank/DDBJ databases">
        <authorList>
            <person name="Corre E."/>
            <person name="Pelletier E."/>
            <person name="Niang G."/>
            <person name="Scheremetjew M."/>
            <person name="Finn R."/>
            <person name="Kale V."/>
            <person name="Holt S."/>
            <person name="Cochrane G."/>
            <person name="Meng A."/>
            <person name="Brown T."/>
            <person name="Cohen L."/>
        </authorList>
    </citation>
    <scope>NUCLEOTIDE SEQUENCE</scope>
    <source>
        <strain evidence="1">CCMP645</strain>
    </source>
</reference>
<dbReference type="EMBL" id="HBIZ01005886">
    <property type="protein sequence ID" value="CAE0750779.1"/>
    <property type="molecule type" value="Transcribed_RNA"/>
</dbReference>
<dbReference type="AlphaFoldDB" id="A0A7S4B1K7"/>
<sequence length="368" mass="41237">MAEGTQQAATLYPGFRPPSEVLWVNSADPDTASKYALKPPSITLSDVAVGMTVRAVTEPLVKAAQRTWMAAAPKIAVLLLVDCKCSRSSCNLTEAGPLPASFFGMAVAATVKCYCGPRVWKYINTDKTQALWDELFKLTARKYYLKIDTDTMLEPSPLLRHINVLHEETRSKLPYPSMLYFGRDDTAWGASYPKLISTTWYKDFTQRISRELDELDELPPAFGPLSRSKSLLVPYAQGGLIGLSHKMLRLIVQTRCVQRIGHVVRPSEYGVKSHIDSEDAALGVCMHIFGAPLVSTVCIHEHTSCACDVENATQRRLNCQEDKWDVNSCRVGAISMHRLKKVARYDQCWSWQQEALSAQRETFLRPFT</sequence>
<evidence type="ECO:0008006" key="2">
    <source>
        <dbReference type="Google" id="ProtNLM"/>
    </source>
</evidence>
<name>A0A7S4B1K7_CHRCT</name>
<evidence type="ECO:0000313" key="1">
    <source>
        <dbReference type="EMBL" id="CAE0750779.1"/>
    </source>
</evidence>
<gene>
    <name evidence="1" type="ORF">PCAR00345_LOCUS3364</name>
</gene>
<organism evidence="1">
    <name type="scientific">Chrysotila carterae</name>
    <name type="common">Marine alga</name>
    <name type="synonym">Syracosphaera carterae</name>
    <dbReference type="NCBI Taxonomy" id="13221"/>
    <lineage>
        <taxon>Eukaryota</taxon>
        <taxon>Haptista</taxon>
        <taxon>Haptophyta</taxon>
        <taxon>Prymnesiophyceae</taxon>
        <taxon>Isochrysidales</taxon>
        <taxon>Isochrysidaceae</taxon>
        <taxon>Chrysotila</taxon>
    </lineage>
</organism>
<protein>
    <recommendedName>
        <fullName evidence="2">Hexosyltransferase</fullName>
    </recommendedName>
</protein>
<accession>A0A7S4B1K7</accession>
<proteinExistence type="predicted"/>